<name>A0ABN7SRE2_OIKDI</name>
<protein>
    <submittedName>
        <fullName evidence="2">Oidioi.mRNA.OKI2018_I69.chr1.g2535.t1.cds</fullName>
    </submittedName>
</protein>
<dbReference type="Proteomes" id="UP001158576">
    <property type="component" value="Chromosome 1"/>
</dbReference>
<keyword evidence="1" id="KW-0732">Signal</keyword>
<proteinExistence type="predicted"/>
<evidence type="ECO:0000313" key="3">
    <source>
        <dbReference type="Proteomes" id="UP001158576"/>
    </source>
</evidence>
<keyword evidence="3" id="KW-1185">Reference proteome</keyword>
<organism evidence="2 3">
    <name type="scientific">Oikopleura dioica</name>
    <name type="common">Tunicate</name>
    <dbReference type="NCBI Taxonomy" id="34765"/>
    <lineage>
        <taxon>Eukaryota</taxon>
        <taxon>Metazoa</taxon>
        <taxon>Chordata</taxon>
        <taxon>Tunicata</taxon>
        <taxon>Appendicularia</taxon>
        <taxon>Copelata</taxon>
        <taxon>Oikopleuridae</taxon>
        <taxon>Oikopleura</taxon>
    </lineage>
</organism>
<feature type="signal peptide" evidence="1">
    <location>
        <begin position="1"/>
        <end position="15"/>
    </location>
</feature>
<accession>A0ABN7SRE2</accession>
<gene>
    <name evidence="2" type="ORF">OKIOD_LOCUS11300</name>
</gene>
<evidence type="ECO:0000256" key="1">
    <source>
        <dbReference type="SAM" id="SignalP"/>
    </source>
</evidence>
<sequence length="320" mass="37253">MRFFNVAALASLATGLCVWRDDFKPNKCVDLTFKMTKTNSWVCKDCFNYRVEFNTQAVKIKWWFTNSDFLYMTFDRPVSFVTAAHPVNDVTFFDEDDQGRQRYRIGFKPDFFPGDNRIDFNIQFREDNLTSHAVALIVCPFCYPFPDYIEVYTPELIKDEVQKMKEIVTDLIPGGIPSLSDPKEATSSVVTKIDIVKFSGKIDKVLKFFEIDDVLVDSSFMCVQPYNETTYQSDGYNQWLFQNQDELERLSNSDELKDICDLVHLIEAGIEAMAQTYACLDMLPDRWQDKLDNKIAKISNGQGRECKRLYRRLEREQATN</sequence>
<feature type="chain" id="PRO_5045705211" evidence="1">
    <location>
        <begin position="16"/>
        <end position="320"/>
    </location>
</feature>
<reference evidence="2 3" key="1">
    <citation type="submission" date="2021-04" db="EMBL/GenBank/DDBJ databases">
        <authorList>
            <person name="Bliznina A."/>
        </authorList>
    </citation>
    <scope>NUCLEOTIDE SEQUENCE [LARGE SCALE GENOMIC DNA]</scope>
</reference>
<evidence type="ECO:0000313" key="2">
    <source>
        <dbReference type="EMBL" id="CAG5105882.1"/>
    </source>
</evidence>
<dbReference type="EMBL" id="OU015566">
    <property type="protein sequence ID" value="CAG5105882.1"/>
    <property type="molecule type" value="Genomic_DNA"/>
</dbReference>